<dbReference type="Pfam" id="PF13715">
    <property type="entry name" value="CarbopepD_reg_2"/>
    <property type="match status" value="1"/>
</dbReference>
<gene>
    <name evidence="3" type="ORF">GCM10023186_06600</name>
</gene>
<dbReference type="InterPro" id="IPR008969">
    <property type="entry name" value="CarboxyPept-like_regulatory"/>
</dbReference>
<protein>
    <recommendedName>
        <fullName evidence="5">Carboxypeptidase-like regulatory domain-containing protein</fullName>
    </recommendedName>
</protein>
<feature type="signal peptide" evidence="2">
    <location>
        <begin position="1"/>
        <end position="22"/>
    </location>
</feature>
<evidence type="ECO:0008006" key="5">
    <source>
        <dbReference type="Google" id="ProtNLM"/>
    </source>
</evidence>
<feature type="region of interest" description="Disordered" evidence="1">
    <location>
        <begin position="24"/>
        <end position="43"/>
    </location>
</feature>
<reference evidence="4" key="1">
    <citation type="journal article" date="2019" name="Int. J. Syst. Evol. Microbiol.">
        <title>The Global Catalogue of Microorganisms (GCM) 10K type strain sequencing project: providing services to taxonomists for standard genome sequencing and annotation.</title>
        <authorList>
            <consortium name="The Broad Institute Genomics Platform"/>
            <consortium name="The Broad Institute Genome Sequencing Center for Infectious Disease"/>
            <person name="Wu L."/>
            <person name="Ma J."/>
        </authorList>
    </citation>
    <scope>NUCLEOTIDE SEQUENCE [LARGE SCALE GENOMIC DNA]</scope>
    <source>
        <strain evidence="4">JCM 17924</strain>
    </source>
</reference>
<sequence>MRFSSLVAALFLHIALIGAAQASDTPATGANVPGAKAAVKRPTAKPAAAKSAAAKKGKFAPVVAPIKTTLVAPSHDILNEHFAVTVSGNVTNAAGAPLPGATVWVTGKSRDVLAVTNAAGQFSLTLPSNAPIALSCGYAGYENQQISLRQPKAQTSVSVRLDPLPLAKHR</sequence>
<feature type="chain" id="PRO_5045870587" description="Carboxypeptidase-like regulatory domain-containing protein" evidence="2">
    <location>
        <begin position="23"/>
        <end position="170"/>
    </location>
</feature>
<dbReference type="Proteomes" id="UP001500454">
    <property type="component" value="Unassembled WGS sequence"/>
</dbReference>
<organism evidence="3 4">
    <name type="scientific">Hymenobacter koreensis</name>
    <dbReference type="NCBI Taxonomy" id="1084523"/>
    <lineage>
        <taxon>Bacteria</taxon>
        <taxon>Pseudomonadati</taxon>
        <taxon>Bacteroidota</taxon>
        <taxon>Cytophagia</taxon>
        <taxon>Cytophagales</taxon>
        <taxon>Hymenobacteraceae</taxon>
        <taxon>Hymenobacter</taxon>
    </lineage>
</organism>
<comment type="caution">
    <text evidence="3">The sequence shown here is derived from an EMBL/GenBank/DDBJ whole genome shotgun (WGS) entry which is preliminary data.</text>
</comment>
<keyword evidence="4" id="KW-1185">Reference proteome</keyword>
<name>A0ABP8IV93_9BACT</name>
<accession>A0ABP8IV93</accession>
<dbReference type="RefSeq" id="WP_345221376.1">
    <property type="nucleotide sequence ID" value="NZ_BAABHA010000002.1"/>
</dbReference>
<dbReference type="SUPFAM" id="SSF49464">
    <property type="entry name" value="Carboxypeptidase regulatory domain-like"/>
    <property type="match status" value="1"/>
</dbReference>
<evidence type="ECO:0000256" key="2">
    <source>
        <dbReference type="SAM" id="SignalP"/>
    </source>
</evidence>
<dbReference type="EMBL" id="BAABHA010000002">
    <property type="protein sequence ID" value="GAA4374783.1"/>
    <property type="molecule type" value="Genomic_DNA"/>
</dbReference>
<evidence type="ECO:0000313" key="3">
    <source>
        <dbReference type="EMBL" id="GAA4374783.1"/>
    </source>
</evidence>
<evidence type="ECO:0000313" key="4">
    <source>
        <dbReference type="Proteomes" id="UP001500454"/>
    </source>
</evidence>
<keyword evidence="2" id="KW-0732">Signal</keyword>
<evidence type="ECO:0000256" key="1">
    <source>
        <dbReference type="SAM" id="MobiDB-lite"/>
    </source>
</evidence>
<proteinExistence type="predicted"/>
<dbReference type="Gene3D" id="2.60.40.1120">
    <property type="entry name" value="Carboxypeptidase-like, regulatory domain"/>
    <property type="match status" value="1"/>
</dbReference>